<organism evidence="3 4">
    <name type="scientific">Candidatus Nomurabacteria bacterium RIFCSPLOWO2_12_FULL_37_8</name>
    <dbReference type="NCBI Taxonomy" id="1801793"/>
    <lineage>
        <taxon>Bacteria</taxon>
        <taxon>Candidatus Nomuraibacteriota</taxon>
    </lineage>
</organism>
<dbReference type="InterPro" id="IPR026870">
    <property type="entry name" value="Zinc_ribbon_dom"/>
</dbReference>
<evidence type="ECO:0000313" key="3">
    <source>
        <dbReference type="EMBL" id="OGJ02042.1"/>
    </source>
</evidence>
<gene>
    <name evidence="3" type="ORF">A3G98_01015</name>
</gene>
<evidence type="ECO:0000313" key="4">
    <source>
        <dbReference type="Proteomes" id="UP000178661"/>
    </source>
</evidence>
<keyword evidence="1" id="KW-0472">Membrane</keyword>
<proteinExistence type="predicted"/>
<dbReference type="Proteomes" id="UP000178661">
    <property type="component" value="Unassembled WGS sequence"/>
</dbReference>
<keyword evidence="1" id="KW-0812">Transmembrane</keyword>
<name>A0A1F6Y6S3_9BACT</name>
<feature type="transmembrane region" description="Helical" evidence="1">
    <location>
        <begin position="12"/>
        <end position="30"/>
    </location>
</feature>
<reference evidence="3 4" key="1">
    <citation type="journal article" date="2016" name="Nat. Commun.">
        <title>Thousands of microbial genomes shed light on interconnected biogeochemical processes in an aquifer system.</title>
        <authorList>
            <person name="Anantharaman K."/>
            <person name="Brown C.T."/>
            <person name="Hug L.A."/>
            <person name="Sharon I."/>
            <person name="Castelle C.J."/>
            <person name="Probst A.J."/>
            <person name="Thomas B.C."/>
            <person name="Singh A."/>
            <person name="Wilkins M.J."/>
            <person name="Karaoz U."/>
            <person name="Brodie E.L."/>
            <person name="Williams K.H."/>
            <person name="Hubbard S.S."/>
            <person name="Banfield J.F."/>
        </authorList>
    </citation>
    <scope>NUCLEOTIDE SEQUENCE [LARGE SCALE GENOMIC DNA]</scope>
</reference>
<evidence type="ECO:0000259" key="2">
    <source>
        <dbReference type="Pfam" id="PF13240"/>
    </source>
</evidence>
<accession>A0A1F6Y6S3</accession>
<dbReference type="EMBL" id="MFVR01000007">
    <property type="protein sequence ID" value="OGJ02042.1"/>
    <property type="molecule type" value="Genomic_DNA"/>
</dbReference>
<sequence>MKKLYQIPKSQLIVIMIFSVIGEFVIFISLVDCSDSYGNCGFLGFLSVLLPFLFIFYLVGWKHYNKSNLVTKIENVPSKFCTKCGEKNTLNSKYCVKCGELIIN</sequence>
<comment type="caution">
    <text evidence="3">The sequence shown here is derived from an EMBL/GenBank/DDBJ whole genome shotgun (WGS) entry which is preliminary data.</text>
</comment>
<evidence type="ECO:0000256" key="1">
    <source>
        <dbReference type="SAM" id="Phobius"/>
    </source>
</evidence>
<dbReference type="AlphaFoldDB" id="A0A1F6Y6S3"/>
<keyword evidence="1" id="KW-1133">Transmembrane helix</keyword>
<dbReference type="Pfam" id="PF13240">
    <property type="entry name" value="Zn_Ribbon_1"/>
    <property type="match status" value="1"/>
</dbReference>
<protein>
    <recommendedName>
        <fullName evidence="2">Zinc-ribbon domain-containing protein</fullName>
    </recommendedName>
</protein>
<feature type="domain" description="Zinc-ribbon" evidence="2">
    <location>
        <begin position="80"/>
        <end position="99"/>
    </location>
</feature>
<feature type="transmembrane region" description="Helical" evidence="1">
    <location>
        <begin position="36"/>
        <end position="59"/>
    </location>
</feature>